<evidence type="ECO:0000313" key="1">
    <source>
        <dbReference type="EMBL" id="SVC20661.1"/>
    </source>
</evidence>
<gene>
    <name evidence="1" type="ORF">METZ01_LOCUS273515</name>
</gene>
<dbReference type="EMBL" id="UINC01079034">
    <property type="protein sequence ID" value="SVC20661.1"/>
    <property type="molecule type" value="Genomic_DNA"/>
</dbReference>
<proteinExistence type="predicted"/>
<name>A0A382KD38_9ZZZZ</name>
<protein>
    <submittedName>
        <fullName evidence="1">Uncharacterized protein</fullName>
    </submittedName>
</protein>
<organism evidence="1">
    <name type="scientific">marine metagenome</name>
    <dbReference type="NCBI Taxonomy" id="408172"/>
    <lineage>
        <taxon>unclassified sequences</taxon>
        <taxon>metagenomes</taxon>
        <taxon>ecological metagenomes</taxon>
    </lineage>
</organism>
<reference evidence="1" key="1">
    <citation type="submission" date="2018-05" db="EMBL/GenBank/DDBJ databases">
        <authorList>
            <person name="Lanie J.A."/>
            <person name="Ng W.-L."/>
            <person name="Kazmierczak K.M."/>
            <person name="Andrzejewski T.M."/>
            <person name="Davidsen T.M."/>
            <person name="Wayne K.J."/>
            <person name="Tettelin H."/>
            <person name="Glass J.I."/>
            <person name="Rusch D."/>
            <person name="Podicherti R."/>
            <person name="Tsui H.-C.T."/>
            <person name="Winkler M.E."/>
        </authorList>
    </citation>
    <scope>NUCLEOTIDE SEQUENCE</scope>
</reference>
<dbReference type="Gene3D" id="3.30.70.100">
    <property type="match status" value="1"/>
</dbReference>
<dbReference type="AlphaFoldDB" id="A0A382KD38"/>
<accession>A0A382KD38</accession>
<sequence length="242" mass="26359">MKKILLLSLLVSFSSVSSADNHEETIDLSGAMTTINLIAKNPSSYIAQLKSNTEVISASGTLLAGACIAVSGNEMPGEMQVFNFYPSMEAAFASYEIQLSNAEMQDFISDLDDFRELKGWETSRVIMAYEGELLDTFATRTLSIDTDNPQAYLEALAGLKEAYHANGYEDTSIDVYQPIGSGSNPSDYQAVAVAPNLARLGAMFDALYSADWAQEAFSRVAASRSAYVTDKIYQCESVYQSM</sequence>